<dbReference type="Pfam" id="PF00498">
    <property type="entry name" value="FHA"/>
    <property type="match status" value="1"/>
</dbReference>
<reference evidence="3 4" key="1">
    <citation type="submission" date="2019-08" db="EMBL/GenBank/DDBJ databases">
        <authorList>
            <person name="Dhanesh K."/>
            <person name="Kumar G."/>
            <person name="Sasikala C."/>
            <person name="Venkata Ramana C."/>
        </authorList>
    </citation>
    <scope>NUCLEOTIDE SEQUENCE [LARGE SCALE GENOMIC DNA]</scope>
    <source>
        <strain evidence="3 4">JC645</strain>
    </source>
</reference>
<dbReference type="InterPro" id="IPR008984">
    <property type="entry name" value="SMAD_FHA_dom_sf"/>
</dbReference>
<comment type="caution">
    <text evidence="3">The sequence shown here is derived from an EMBL/GenBank/DDBJ whole genome shotgun (WGS) entry which is preliminary data.</text>
</comment>
<dbReference type="PROSITE" id="PS50006">
    <property type="entry name" value="FHA_DOMAIN"/>
    <property type="match status" value="1"/>
</dbReference>
<feature type="region of interest" description="Disordered" evidence="1">
    <location>
        <begin position="104"/>
        <end position="133"/>
    </location>
</feature>
<dbReference type="InterPro" id="IPR000253">
    <property type="entry name" value="FHA_dom"/>
</dbReference>
<evidence type="ECO:0000313" key="3">
    <source>
        <dbReference type="EMBL" id="KAA5544421.1"/>
    </source>
</evidence>
<evidence type="ECO:0000256" key="1">
    <source>
        <dbReference type="SAM" id="MobiDB-lite"/>
    </source>
</evidence>
<dbReference type="Gene3D" id="2.60.200.20">
    <property type="match status" value="1"/>
</dbReference>
<dbReference type="SMART" id="SM00240">
    <property type="entry name" value="FHA"/>
    <property type="match status" value="1"/>
</dbReference>
<dbReference type="RefSeq" id="WP_150076030.1">
    <property type="nucleotide sequence ID" value="NZ_VWOX01000004.1"/>
</dbReference>
<accession>A0A5M6DA56</accession>
<dbReference type="PANTHER" id="PTHR23308">
    <property type="entry name" value="NUCLEAR INHIBITOR OF PROTEIN PHOSPHATASE-1"/>
    <property type="match status" value="1"/>
</dbReference>
<proteinExistence type="predicted"/>
<feature type="domain" description="FHA" evidence="2">
    <location>
        <begin position="24"/>
        <end position="73"/>
    </location>
</feature>
<name>A0A5M6DA56_9BACT</name>
<dbReference type="CDD" id="cd00060">
    <property type="entry name" value="FHA"/>
    <property type="match status" value="1"/>
</dbReference>
<organism evidence="3 4">
    <name type="scientific">Roseiconus nitratireducens</name>
    <dbReference type="NCBI Taxonomy" id="2605748"/>
    <lineage>
        <taxon>Bacteria</taxon>
        <taxon>Pseudomonadati</taxon>
        <taxon>Planctomycetota</taxon>
        <taxon>Planctomycetia</taxon>
        <taxon>Pirellulales</taxon>
        <taxon>Pirellulaceae</taxon>
        <taxon>Roseiconus</taxon>
    </lineage>
</organism>
<dbReference type="InterPro" id="IPR050923">
    <property type="entry name" value="Cell_Proc_Reg/RNA_Proc"/>
</dbReference>
<dbReference type="SUPFAM" id="SSF49879">
    <property type="entry name" value="SMAD/FHA domain"/>
    <property type="match status" value="1"/>
</dbReference>
<dbReference type="AlphaFoldDB" id="A0A5M6DA56"/>
<feature type="region of interest" description="Disordered" evidence="1">
    <location>
        <begin position="158"/>
        <end position="246"/>
    </location>
</feature>
<dbReference type="Proteomes" id="UP000324479">
    <property type="component" value="Unassembled WGS sequence"/>
</dbReference>
<gene>
    <name evidence="3" type="ORF">FYK55_08795</name>
</gene>
<evidence type="ECO:0000259" key="2">
    <source>
        <dbReference type="PROSITE" id="PS50006"/>
    </source>
</evidence>
<keyword evidence="4" id="KW-1185">Reference proteome</keyword>
<evidence type="ECO:0000313" key="4">
    <source>
        <dbReference type="Proteomes" id="UP000324479"/>
    </source>
</evidence>
<sequence>MSVELIITQGSNKGTAAPIHPGYYLVGRHKECQIRPKSRSVSRRHCLLLRNDDGVGALDLKSTGGTFVNGQRIEPHQWCVLRDTDEIRFGKVAFTVSIREPALAGGPLETDARSQGRPATEPAGTPRDMPPASWQNSEVAEFLEEEDAAAMQQRYAAIRGDDDAASDRRGSGAAADDLREDDDLSVFNDTPLEKDVSHDTFIGDLPDDEESPAPDEVTTSKSIEVDSKPRKKLPRKPIDPKTYKRAAKRSISMPSLSMSLDWKVWGAVTLVIATLSLFGYQIYRFQNGPEIEIRENLD</sequence>
<feature type="compositionally biased region" description="Basic and acidic residues" evidence="1">
    <location>
        <begin position="159"/>
        <end position="170"/>
    </location>
</feature>
<protein>
    <submittedName>
        <fullName evidence="3">FHA domain-containing protein</fullName>
    </submittedName>
</protein>
<dbReference type="EMBL" id="VWOX01000004">
    <property type="protein sequence ID" value="KAA5544421.1"/>
    <property type="molecule type" value="Genomic_DNA"/>
</dbReference>